<dbReference type="EMBL" id="AMZH03008983">
    <property type="protein sequence ID" value="RRT57831.1"/>
    <property type="molecule type" value="Genomic_DNA"/>
</dbReference>
<evidence type="ECO:0000256" key="1">
    <source>
        <dbReference type="SAM" id="Phobius"/>
    </source>
</evidence>
<gene>
    <name evidence="2" type="ORF">B296_00039435</name>
</gene>
<dbReference type="AlphaFoldDB" id="A0A426Z1K0"/>
<feature type="transmembrane region" description="Helical" evidence="1">
    <location>
        <begin position="33"/>
        <end position="50"/>
    </location>
</feature>
<evidence type="ECO:0000313" key="3">
    <source>
        <dbReference type="Proteomes" id="UP000287651"/>
    </source>
</evidence>
<keyword evidence="1" id="KW-0812">Transmembrane</keyword>
<keyword evidence="1" id="KW-1133">Transmembrane helix</keyword>
<reference evidence="2 3" key="1">
    <citation type="journal article" date="2014" name="Agronomy (Basel)">
        <title>A Draft Genome Sequence for Ensete ventricosum, the Drought-Tolerant Tree Against Hunger.</title>
        <authorList>
            <person name="Harrison J."/>
            <person name="Moore K.A."/>
            <person name="Paszkiewicz K."/>
            <person name="Jones T."/>
            <person name="Grant M."/>
            <person name="Ambacheew D."/>
            <person name="Muzemil S."/>
            <person name="Studholme D.J."/>
        </authorList>
    </citation>
    <scope>NUCLEOTIDE SEQUENCE [LARGE SCALE GENOMIC DNA]</scope>
</reference>
<feature type="non-terminal residue" evidence="2">
    <location>
        <position position="1"/>
    </location>
</feature>
<accession>A0A426Z1K0</accession>
<organism evidence="2 3">
    <name type="scientific">Ensete ventricosum</name>
    <name type="common">Abyssinian banana</name>
    <name type="synonym">Musa ensete</name>
    <dbReference type="NCBI Taxonomy" id="4639"/>
    <lineage>
        <taxon>Eukaryota</taxon>
        <taxon>Viridiplantae</taxon>
        <taxon>Streptophyta</taxon>
        <taxon>Embryophyta</taxon>
        <taxon>Tracheophyta</taxon>
        <taxon>Spermatophyta</taxon>
        <taxon>Magnoliopsida</taxon>
        <taxon>Liliopsida</taxon>
        <taxon>Zingiberales</taxon>
        <taxon>Musaceae</taxon>
        <taxon>Ensete</taxon>
    </lineage>
</organism>
<comment type="caution">
    <text evidence="2">The sequence shown here is derived from an EMBL/GenBank/DDBJ whole genome shotgun (WGS) entry which is preliminary data.</text>
</comment>
<keyword evidence="1" id="KW-0472">Membrane</keyword>
<sequence length="77" mass="8749">DHSMGHRFDNWASSWRLLCSACRKISRDIFPRFLIWKVLTIPVLAAYPFMSKLSGLQLTLIVNCASLLKNVLSVSIV</sequence>
<name>A0A426Z1K0_ENSVE</name>
<evidence type="ECO:0000313" key="2">
    <source>
        <dbReference type="EMBL" id="RRT57831.1"/>
    </source>
</evidence>
<dbReference type="Proteomes" id="UP000287651">
    <property type="component" value="Unassembled WGS sequence"/>
</dbReference>
<protein>
    <submittedName>
        <fullName evidence="2">Uncharacterized protein</fullName>
    </submittedName>
</protein>
<proteinExistence type="predicted"/>